<evidence type="ECO:0000313" key="2">
    <source>
        <dbReference type="Proteomes" id="UP001185028"/>
    </source>
</evidence>
<evidence type="ECO:0008006" key="3">
    <source>
        <dbReference type="Google" id="ProtNLM"/>
    </source>
</evidence>
<name>A0ABU1J4H1_9BACL</name>
<reference evidence="1 2" key="1">
    <citation type="submission" date="2023-07" db="EMBL/GenBank/DDBJ databases">
        <title>Genomic Encyclopedia of Type Strains, Phase IV (KMG-IV): sequencing the most valuable type-strain genomes for metagenomic binning, comparative biology and taxonomic classification.</title>
        <authorList>
            <person name="Goeker M."/>
        </authorList>
    </citation>
    <scope>NUCLEOTIDE SEQUENCE [LARGE SCALE GENOMIC DNA]</scope>
    <source>
        <strain evidence="1 2">DSM 22170</strain>
    </source>
</reference>
<proteinExistence type="predicted"/>
<comment type="caution">
    <text evidence="1">The sequence shown here is derived from an EMBL/GenBank/DDBJ whole genome shotgun (WGS) entry which is preliminary data.</text>
</comment>
<protein>
    <recommendedName>
        <fullName evidence="3">GNAT family N-acetyltransferase</fullName>
    </recommendedName>
</protein>
<dbReference type="Proteomes" id="UP001185028">
    <property type="component" value="Unassembled WGS sequence"/>
</dbReference>
<dbReference type="EMBL" id="JAVDQH010000019">
    <property type="protein sequence ID" value="MDR6245857.1"/>
    <property type="molecule type" value="Genomic_DNA"/>
</dbReference>
<sequence length="381" mass="44250">MATVVWYSSENIHQLVWPEDAYGSYARRYLLPMLQEGVYTYVANVQTELLVLTVDGIPLPITVNEAEYTNSYVCSPYTHYVSYAEEELAMLQRPRLEKALALLLRGIGWCLRRIHFNRVVQINNWLVSTNLYPQLTAEQVEAVQQAVQLRYPKHVVIWRSLNEVTTPIVQSTLKQLHCRLIPSRQIYLFDHQTGVSSRTRWVIKRDRRLIDSRQYEVVEPGAIKEQDIPRIAELYRMLYIDKYSAYNPQFTEPFFRLALRERLLHIYGLRKDGRLDAVLGFFGRDAVMTTPLFGYDTTLPAETGLYRMLSILLIDLSEKRGQLLHESSGVGQFKRNRGAYGVLEVSAVYDRSSSLAIRSGWWLLEQLLYRIGVPLIQKLKL</sequence>
<evidence type="ECO:0000313" key="1">
    <source>
        <dbReference type="EMBL" id="MDR6245857.1"/>
    </source>
</evidence>
<keyword evidence="2" id="KW-1185">Reference proteome</keyword>
<organism evidence="1 2">
    <name type="scientific">Paenibacillus hunanensis</name>
    <dbReference type="NCBI Taxonomy" id="539262"/>
    <lineage>
        <taxon>Bacteria</taxon>
        <taxon>Bacillati</taxon>
        <taxon>Bacillota</taxon>
        <taxon>Bacilli</taxon>
        <taxon>Bacillales</taxon>
        <taxon>Paenibacillaceae</taxon>
        <taxon>Paenibacillus</taxon>
    </lineage>
</organism>
<dbReference type="RefSeq" id="WP_188775703.1">
    <property type="nucleotide sequence ID" value="NZ_BMMB01000005.1"/>
</dbReference>
<gene>
    <name evidence="1" type="ORF">JOC58_003773</name>
</gene>
<dbReference type="SUPFAM" id="SSF55729">
    <property type="entry name" value="Acyl-CoA N-acyltransferases (Nat)"/>
    <property type="match status" value="1"/>
</dbReference>
<dbReference type="InterPro" id="IPR016181">
    <property type="entry name" value="Acyl_CoA_acyltransferase"/>
</dbReference>
<accession>A0ABU1J4H1</accession>